<feature type="transmembrane region" description="Helical" evidence="1">
    <location>
        <begin position="20"/>
        <end position="40"/>
    </location>
</feature>
<proteinExistence type="predicted"/>
<sequence length="258" mass="27904">MSLLSFSGKPGRLSSAKQGLALLVSSWTGLIVLILTFFLLRPTHHGGAELLQKTSTAFSKAKAGITNKEQGVSLPAKSTVRRSKRVKSMSQALHAANCECVYGGNPLSEISEPNVFPGPSEYGPDSPNSYAAADSAAQDPCCAGDVAWGAPALPLSDMRKVYEINEPNFKEWKEFEKENNIFPGIVDWDPDSPKGYNPPFETKELFDGHGGIIGLEDSDNWEKTVDSVQPDEYGHYADGSSTGMDSNVFANGYQFPAY</sequence>
<dbReference type="AlphaFoldDB" id="A0A7S0I1X4"/>
<name>A0A7S0I1X4_9CRYP</name>
<keyword evidence="1" id="KW-0812">Transmembrane</keyword>
<evidence type="ECO:0000313" key="2">
    <source>
        <dbReference type="EMBL" id="CAD8508422.1"/>
    </source>
</evidence>
<dbReference type="EMBL" id="HBEO01034890">
    <property type="protein sequence ID" value="CAD8508422.1"/>
    <property type="molecule type" value="Transcribed_RNA"/>
</dbReference>
<protein>
    <submittedName>
        <fullName evidence="2">Uncharacterized protein</fullName>
    </submittedName>
</protein>
<evidence type="ECO:0000256" key="1">
    <source>
        <dbReference type="SAM" id="Phobius"/>
    </source>
</evidence>
<keyword evidence="1" id="KW-0472">Membrane</keyword>
<keyword evidence="1" id="KW-1133">Transmembrane helix</keyword>
<gene>
    <name evidence="2" type="ORF">HPHI1048_LOCUS23659</name>
</gene>
<accession>A0A7S0I1X4</accession>
<reference evidence="2" key="1">
    <citation type="submission" date="2021-01" db="EMBL/GenBank/DDBJ databases">
        <authorList>
            <person name="Corre E."/>
            <person name="Pelletier E."/>
            <person name="Niang G."/>
            <person name="Scheremetjew M."/>
            <person name="Finn R."/>
            <person name="Kale V."/>
            <person name="Holt S."/>
            <person name="Cochrane G."/>
            <person name="Meng A."/>
            <person name="Brown T."/>
            <person name="Cohen L."/>
        </authorList>
    </citation>
    <scope>NUCLEOTIDE SEQUENCE</scope>
    <source>
        <strain evidence="2">CCMP325</strain>
    </source>
</reference>
<organism evidence="2">
    <name type="scientific">Hanusia phi</name>
    <dbReference type="NCBI Taxonomy" id="3032"/>
    <lineage>
        <taxon>Eukaryota</taxon>
        <taxon>Cryptophyceae</taxon>
        <taxon>Pyrenomonadales</taxon>
        <taxon>Geminigeraceae</taxon>
        <taxon>Hanusia</taxon>
    </lineage>
</organism>